<comment type="caution">
    <text evidence="7">The sequence shown here is derived from an EMBL/GenBank/DDBJ whole genome shotgun (WGS) entry which is preliminary data.</text>
</comment>
<comment type="subcellular location">
    <subcellularLocation>
        <location evidence="1">Cell outer membrane</location>
    </subcellularLocation>
</comment>
<keyword evidence="2 4" id="KW-0472">Membrane</keyword>
<feature type="compositionally biased region" description="Low complexity" evidence="5">
    <location>
        <begin position="78"/>
        <end position="89"/>
    </location>
</feature>
<feature type="region of interest" description="Disordered" evidence="5">
    <location>
        <begin position="392"/>
        <end position="419"/>
    </location>
</feature>
<dbReference type="RefSeq" id="WP_313978215.1">
    <property type="nucleotide sequence ID" value="NZ_JASJOS010000004.1"/>
</dbReference>
<dbReference type="GO" id="GO:0009279">
    <property type="term" value="C:cell outer membrane"/>
    <property type="evidence" value="ECO:0007669"/>
    <property type="project" value="UniProtKB-SubCell"/>
</dbReference>
<accession>A0AAE3QLR6</accession>
<feature type="region of interest" description="Disordered" evidence="5">
    <location>
        <begin position="42"/>
        <end position="89"/>
    </location>
</feature>
<dbReference type="Pfam" id="PF00691">
    <property type="entry name" value="OmpA"/>
    <property type="match status" value="1"/>
</dbReference>
<dbReference type="InterPro" id="IPR006665">
    <property type="entry name" value="OmpA-like"/>
</dbReference>
<keyword evidence="3" id="KW-0998">Cell outer membrane</keyword>
<evidence type="ECO:0000313" key="8">
    <source>
        <dbReference type="Proteomes" id="UP001241110"/>
    </source>
</evidence>
<reference evidence="7" key="1">
    <citation type="submission" date="2023-05" db="EMBL/GenBank/DDBJ databases">
        <authorList>
            <person name="Zhang X."/>
        </authorList>
    </citation>
    <scope>NUCLEOTIDE SEQUENCE</scope>
    <source>
        <strain evidence="7">YF14B1</strain>
    </source>
</reference>
<dbReference type="CDD" id="cd07185">
    <property type="entry name" value="OmpA_C-like"/>
    <property type="match status" value="1"/>
</dbReference>
<dbReference type="PROSITE" id="PS51123">
    <property type="entry name" value="OMPA_2"/>
    <property type="match status" value="1"/>
</dbReference>
<dbReference type="EMBL" id="JASJOS010000004">
    <property type="protein sequence ID" value="MDJ1480996.1"/>
    <property type="molecule type" value="Genomic_DNA"/>
</dbReference>
<dbReference type="InterPro" id="IPR036737">
    <property type="entry name" value="OmpA-like_sf"/>
</dbReference>
<evidence type="ECO:0000256" key="1">
    <source>
        <dbReference type="ARBA" id="ARBA00004442"/>
    </source>
</evidence>
<evidence type="ECO:0000256" key="4">
    <source>
        <dbReference type="PROSITE-ProRule" id="PRU00473"/>
    </source>
</evidence>
<dbReference type="Proteomes" id="UP001241110">
    <property type="component" value="Unassembled WGS sequence"/>
</dbReference>
<dbReference type="Gene3D" id="3.30.1330.60">
    <property type="entry name" value="OmpA-like domain"/>
    <property type="match status" value="1"/>
</dbReference>
<dbReference type="PANTHER" id="PTHR30329:SF21">
    <property type="entry name" value="LIPOPROTEIN YIAD-RELATED"/>
    <property type="match status" value="1"/>
</dbReference>
<feature type="compositionally biased region" description="Basic and acidic residues" evidence="5">
    <location>
        <begin position="52"/>
        <end position="61"/>
    </location>
</feature>
<proteinExistence type="predicted"/>
<dbReference type="SUPFAM" id="SSF103088">
    <property type="entry name" value="OmpA-like"/>
    <property type="match status" value="1"/>
</dbReference>
<evidence type="ECO:0000256" key="2">
    <source>
        <dbReference type="ARBA" id="ARBA00023136"/>
    </source>
</evidence>
<dbReference type="InterPro" id="IPR050330">
    <property type="entry name" value="Bact_OuterMem_StrucFunc"/>
</dbReference>
<dbReference type="PRINTS" id="PR01021">
    <property type="entry name" value="OMPADOMAIN"/>
</dbReference>
<evidence type="ECO:0000259" key="6">
    <source>
        <dbReference type="PROSITE" id="PS51123"/>
    </source>
</evidence>
<evidence type="ECO:0000256" key="3">
    <source>
        <dbReference type="ARBA" id="ARBA00023237"/>
    </source>
</evidence>
<evidence type="ECO:0000256" key="5">
    <source>
        <dbReference type="SAM" id="MobiDB-lite"/>
    </source>
</evidence>
<dbReference type="AlphaFoldDB" id="A0AAE3QLR6"/>
<organism evidence="7 8">
    <name type="scientific">Xanthocytophaga flava</name>
    <dbReference type="NCBI Taxonomy" id="3048013"/>
    <lineage>
        <taxon>Bacteria</taxon>
        <taxon>Pseudomonadati</taxon>
        <taxon>Bacteroidota</taxon>
        <taxon>Cytophagia</taxon>
        <taxon>Cytophagales</taxon>
        <taxon>Rhodocytophagaceae</taxon>
        <taxon>Xanthocytophaga</taxon>
    </lineage>
</organism>
<dbReference type="PANTHER" id="PTHR30329">
    <property type="entry name" value="STATOR ELEMENT OF FLAGELLAR MOTOR COMPLEX"/>
    <property type="match status" value="1"/>
</dbReference>
<evidence type="ECO:0000313" key="7">
    <source>
        <dbReference type="EMBL" id="MDJ1480996.1"/>
    </source>
</evidence>
<protein>
    <submittedName>
        <fullName evidence="7">OmpA family protein</fullName>
    </submittedName>
</protein>
<gene>
    <name evidence="7" type="ORF">QNI16_10925</name>
</gene>
<name>A0AAE3QLR6_9BACT</name>
<sequence length="428" mass="48466">MKKVSMSFLFFIFIHYVSYSQLLDRMLKKVEDKVVDKTEEAINKSTQKKDKKTTEKSDPESKQAPIDSSETQEKESGSENSSTNGNGNTLEITPLKAYSKFDFIPGDKVIAFEDFSRVGADDDLPEGWNTNGSSEIVTLNNYPGKWMALKGGSYSAFLPEFITNIPENATIEFDMILTESDGGIFFQIFNEELKRRQIEWTDYRKDGISIDLYGDWIQMESYIPNQPTFQSNTDHSIKSIFEENVKKNIKVSIWRQKERLRMYLNDRKVMDIARTFNGSNAYNTIQFVKRTENDVYIRNIRVAVGNPDIRAKLAAGKFSTNGILFDVNEDKIKPESYGVLKQIAEALKSDPSLKVKIIGHTDSDGDASKNTELSKRRATSVKTALSKEFGIEDARMTTDGKGATEPVNPNTTAEGKANNRRVEFIKTN</sequence>
<dbReference type="InterPro" id="IPR006664">
    <property type="entry name" value="OMP_bac"/>
</dbReference>
<feature type="domain" description="OmpA-like" evidence="6">
    <location>
        <begin position="310"/>
        <end position="428"/>
    </location>
</feature>